<keyword evidence="2" id="KW-1185">Reference proteome</keyword>
<proteinExistence type="predicted"/>
<dbReference type="Proteomes" id="UP000317243">
    <property type="component" value="Unassembled WGS sequence"/>
</dbReference>
<organism evidence="1 2">
    <name type="scientific">Thalassoglobus neptunius</name>
    <dbReference type="NCBI Taxonomy" id="1938619"/>
    <lineage>
        <taxon>Bacteria</taxon>
        <taxon>Pseudomonadati</taxon>
        <taxon>Planctomycetota</taxon>
        <taxon>Planctomycetia</taxon>
        <taxon>Planctomycetales</taxon>
        <taxon>Planctomycetaceae</taxon>
        <taxon>Thalassoglobus</taxon>
    </lineage>
</organism>
<dbReference type="EMBL" id="SIHI01000008">
    <property type="protein sequence ID" value="TWT52056.1"/>
    <property type="molecule type" value="Genomic_DNA"/>
</dbReference>
<name>A0A5C5WMK4_9PLAN</name>
<comment type="caution">
    <text evidence="1">The sequence shown here is derived from an EMBL/GenBank/DDBJ whole genome shotgun (WGS) entry which is preliminary data.</text>
</comment>
<protein>
    <submittedName>
        <fullName evidence="1">Uncharacterized protein</fullName>
    </submittedName>
</protein>
<evidence type="ECO:0000313" key="1">
    <source>
        <dbReference type="EMBL" id="TWT52056.1"/>
    </source>
</evidence>
<evidence type="ECO:0000313" key="2">
    <source>
        <dbReference type="Proteomes" id="UP000317243"/>
    </source>
</evidence>
<reference evidence="1 2" key="1">
    <citation type="submission" date="2019-02" db="EMBL/GenBank/DDBJ databases">
        <title>Deep-cultivation of Planctomycetes and their phenomic and genomic characterization uncovers novel biology.</title>
        <authorList>
            <person name="Wiegand S."/>
            <person name="Jogler M."/>
            <person name="Boedeker C."/>
            <person name="Pinto D."/>
            <person name="Vollmers J."/>
            <person name="Rivas-Marin E."/>
            <person name="Kohn T."/>
            <person name="Peeters S.H."/>
            <person name="Heuer A."/>
            <person name="Rast P."/>
            <person name="Oberbeckmann S."/>
            <person name="Bunk B."/>
            <person name="Jeske O."/>
            <person name="Meyerdierks A."/>
            <person name="Storesund J.E."/>
            <person name="Kallscheuer N."/>
            <person name="Luecker S."/>
            <person name="Lage O.M."/>
            <person name="Pohl T."/>
            <person name="Merkel B.J."/>
            <person name="Hornburger P."/>
            <person name="Mueller R.-W."/>
            <person name="Bruemmer F."/>
            <person name="Labrenz M."/>
            <person name="Spormann A.M."/>
            <person name="Op Den Camp H."/>
            <person name="Overmann J."/>
            <person name="Amann R."/>
            <person name="Jetten M.S.M."/>
            <person name="Mascher T."/>
            <person name="Medema M.H."/>
            <person name="Devos D.P."/>
            <person name="Kaster A.-K."/>
            <person name="Ovreas L."/>
            <person name="Rohde M."/>
            <person name="Galperin M.Y."/>
            <person name="Jogler C."/>
        </authorList>
    </citation>
    <scope>NUCLEOTIDE SEQUENCE [LARGE SCALE GENOMIC DNA]</scope>
    <source>
        <strain evidence="1 2">KOR42</strain>
    </source>
</reference>
<gene>
    <name evidence="1" type="ORF">KOR42_31530</name>
</gene>
<sequence length="89" mass="10630">MKFTRFALRTRVLCQSLQSLSRQMYSCLIYHYAARSPATTLPAMAPLNETSSNEDEWVRTYSHSFRLLIWHSFRLLIWRECYPPKKKIS</sequence>
<accession>A0A5C5WMK4</accession>
<dbReference type="AlphaFoldDB" id="A0A5C5WMK4"/>